<dbReference type="GO" id="GO:0003700">
    <property type="term" value="F:DNA-binding transcription factor activity"/>
    <property type="evidence" value="ECO:0007669"/>
    <property type="project" value="TreeGrafter"/>
</dbReference>
<gene>
    <name evidence="7" type="ORF">Scep_010334</name>
</gene>
<dbReference type="Proteomes" id="UP001419268">
    <property type="component" value="Unassembled WGS sequence"/>
</dbReference>
<keyword evidence="3" id="KW-0804">Transcription</keyword>
<evidence type="ECO:0000313" key="7">
    <source>
        <dbReference type="EMBL" id="KAK9140653.1"/>
    </source>
</evidence>
<proteinExistence type="predicted"/>
<comment type="caution">
    <text evidence="7">The sequence shown here is derived from an EMBL/GenBank/DDBJ whole genome shotgun (WGS) entry which is preliminary data.</text>
</comment>
<feature type="domain" description="BHLH" evidence="6">
    <location>
        <begin position="238"/>
        <end position="287"/>
    </location>
</feature>
<dbReference type="PROSITE" id="PS50888">
    <property type="entry name" value="BHLH"/>
    <property type="match status" value="1"/>
</dbReference>
<feature type="region of interest" description="Disordered" evidence="5">
    <location>
        <begin position="190"/>
        <end position="215"/>
    </location>
</feature>
<dbReference type="SMART" id="SM00353">
    <property type="entry name" value="HLH"/>
    <property type="match status" value="1"/>
</dbReference>
<evidence type="ECO:0000256" key="4">
    <source>
        <dbReference type="ARBA" id="ARBA00023242"/>
    </source>
</evidence>
<evidence type="ECO:0000313" key="8">
    <source>
        <dbReference type="Proteomes" id="UP001419268"/>
    </source>
</evidence>
<dbReference type="GO" id="GO:0005634">
    <property type="term" value="C:nucleus"/>
    <property type="evidence" value="ECO:0007669"/>
    <property type="project" value="UniProtKB-SubCell"/>
</dbReference>
<evidence type="ECO:0000256" key="1">
    <source>
        <dbReference type="ARBA" id="ARBA00004123"/>
    </source>
</evidence>
<dbReference type="Pfam" id="PF00010">
    <property type="entry name" value="HLH"/>
    <property type="match status" value="1"/>
</dbReference>
<evidence type="ECO:0000256" key="2">
    <source>
        <dbReference type="ARBA" id="ARBA00023015"/>
    </source>
</evidence>
<sequence length="432" mass="48932">MESTNEKLVVDNDDDAFLFQEELNKQTTSSPTLTLKVSPKADTTATVDDIDNNIASSWGEQISQDFQQELQMMEGNQHELFINFFSSTSNVETGRHHQLNHSSSSSSIVESESPLFLDICDFHHDEQPILESSDSYNNPSVVLTLKNSLNSSELEACDNDMFFSPEDCDKFFNVDNVDQDEQTVLKDQFINSTNTTTSSSVDDPASNKRRGQVEDGDDIYELEETVLDDHLKKIGGANLNCKNLVSERNRRKRLSQQLLALRALVPNITKMDKRSVLVDALNYLRSIQEETGRLVKELKQQQFKQPKLSINQRDRHPSLRIESCRIPSVLAYASSRSRAQITKIETEKIEDRRFVVKMTCKGGIGVGGDVLHVFESLGFEITYSTMQQLKPHETNTEMFIRVRKPVGKMTEEKLKESIASMALRMGLTLQCS</sequence>
<keyword evidence="4" id="KW-0539">Nucleus</keyword>
<evidence type="ECO:0000256" key="5">
    <source>
        <dbReference type="SAM" id="MobiDB-lite"/>
    </source>
</evidence>
<dbReference type="GO" id="GO:0043565">
    <property type="term" value="F:sequence-specific DNA binding"/>
    <property type="evidence" value="ECO:0007669"/>
    <property type="project" value="TreeGrafter"/>
</dbReference>
<comment type="subcellular location">
    <subcellularLocation>
        <location evidence="1">Nucleus</location>
    </subcellularLocation>
</comment>
<dbReference type="EMBL" id="JBBNAG010000004">
    <property type="protein sequence ID" value="KAK9140653.1"/>
    <property type="molecule type" value="Genomic_DNA"/>
</dbReference>
<feature type="compositionally biased region" description="Low complexity" evidence="5">
    <location>
        <begin position="191"/>
        <end position="200"/>
    </location>
</feature>
<dbReference type="GO" id="GO:0046983">
    <property type="term" value="F:protein dimerization activity"/>
    <property type="evidence" value="ECO:0007669"/>
    <property type="project" value="InterPro"/>
</dbReference>
<accession>A0AAP0JUU5</accession>
<evidence type="ECO:0000256" key="3">
    <source>
        <dbReference type="ARBA" id="ARBA00023163"/>
    </source>
</evidence>
<dbReference type="AlphaFoldDB" id="A0AAP0JUU5"/>
<protein>
    <recommendedName>
        <fullName evidence="6">BHLH domain-containing protein</fullName>
    </recommendedName>
</protein>
<keyword evidence="8" id="KW-1185">Reference proteome</keyword>
<evidence type="ECO:0000259" key="6">
    <source>
        <dbReference type="PROSITE" id="PS50888"/>
    </source>
</evidence>
<dbReference type="InterPro" id="IPR051358">
    <property type="entry name" value="TF_AMS/ICE1/BHLH6-like"/>
</dbReference>
<dbReference type="SUPFAM" id="SSF47459">
    <property type="entry name" value="HLH, helix-loop-helix DNA-binding domain"/>
    <property type="match status" value="1"/>
</dbReference>
<dbReference type="PANTHER" id="PTHR31945">
    <property type="entry name" value="TRANSCRIPTION FACTOR SCREAM2-RELATED"/>
    <property type="match status" value="1"/>
</dbReference>
<dbReference type="PANTHER" id="PTHR31945:SF26">
    <property type="entry name" value="TRANSCRIPTION FACTOR BHLH35"/>
    <property type="match status" value="1"/>
</dbReference>
<dbReference type="InterPro" id="IPR011598">
    <property type="entry name" value="bHLH_dom"/>
</dbReference>
<name>A0AAP0JUU5_9MAGN</name>
<organism evidence="7 8">
    <name type="scientific">Stephania cephalantha</name>
    <dbReference type="NCBI Taxonomy" id="152367"/>
    <lineage>
        <taxon>Eukaryota</taxon>
        <taxon>Viridiplantae</taxon>
        <taxon>Streptophyta</taxon>
        <taxon>Embryophyta</taxon>
        <taxon>Tracheophyta</taxon>
        <taxon>Spermatophyta</taxon>
        <taxon>Magnoliopsida</taxon>
        <taxon>Ranunculales</taxon>
        <taxon>Menispermaceae</taxon>
        <taxon>Menispermoideae</taxon>
        <taxon>Cissampelideae</taxon>
        <taxon>Stephania</taxon>
    </lineage>
</organism>
<dbReference type="Gene3D" id="4.10.280.10">
    <property type="entry name" value="Helix-loop-helix DNA-binding domain"/>
    <property type="match status" value="1"/>
</dbReference>
<dbReference type="InterPro" id="IPR036638">
    <property type="entry name" value="HLH_DNA-bd_sf"/>
</dbReference>
<reference evidence="7 8" key="1">
    <citation type="submission" date="2024-01" db="EMBL/GenBank/DDBJ databases">
        <title>Genome assemblies of Stephania.</title>
        <authorList>
            <person name="Yang L."/>
        </authorList>
    </citation>
    <scope>NUCLEOTIDE SEQUENCE [LARGE SCALE GENOMIC DNA]</scope>
    <source>
        <strain evidence="7">JXDWG</strain>
        <tissue evidence="7">Leaf</tissue>
    </source>
</reference>
<keyword evidence="2" id="KW-0805">Transcription regulation</keyword>